<dbReference type="FunFam" id="4.10.110.10:FF:000007">
    <property type="entry name" value="Lysosomal alpha-glucosidase"/>
    <property type="match status" value="1"/>
</dbReference>
<keyword evidence="6" id="KW-0472">Membrane</keyword>
<evidence type="ECO:0000256" key="2">
    <source>
        <dbReference type="ARBA" id="ARBA00022525"/>
    </source>
</evidence>
<dbReference type="SUPFAM" id="SSF57492">
    <property type="entry name" value="Trefoil"/>
    <property type="match status" value="1"/>
</dbReference>
<name>G5AKP0_HETGA</name>
<evidence type="ECO:0000259" key="7">
    <source>
        <dbReference type="PROSITE" id="PS51448"/>
    </source>
</evidence>
<keyword evidence="3" id="KW-1015">Disulfide bond</keyword>
<sequence>MAVLWAPCSRLLVGACTLISLATVVLLGHVLFCDFPVVPRELRDFPQGLEETAHAHQPGASGPEPWRAQKHPGQPGAAPAQCDIPPDSRFDCAPDKAVTQEQCEARGCCYVPARQHPGPPLMGQPWCFFPSSYPSYRLQNLSSSEMGYTATLTRATPTFFPKDILTLQLDVLMETESRLHFTIKDPADKRYEVPLETPRVHSRAPSPLYSVELSEEPFGVVVRRKLDGRVL</sequence>
<dbReference type="GO" id="GO:0005975">
    <property type="term" value="P:carbohydrate metabolic process"/>
    <property type="evidence" value="ECO:0007669"/>
    <property type="project" value="InterPro"/>
</dbReference>
<reference evidence="8 9" key="1">
    <citation type="journal article" date="2011" name="Nature">
        <title>Genome sequencing reveals insights into physiology and longevity of the naked mole rat.</title>
        <authorList>
            <person name="Kim E.B."/>
            <person name="Fang X."/>
            <person name="Fushan A.A."/>
            <person name="Huang Z."/>
            <person name="Lobanov A.V."/>
            <person name="Han L."/>
            <person name="Marino S.M."/>
            <person name="Sun X."/>
            <person name="Turanov A.A."/>
            <person name="Yang P."/>
            <person name="Yim S.H."/>
            <person name="Zhao X."/>
            <person name="Kasaikina M.V."/>
            <person name="Stoletzki N."/>
            <person name="Peng C."/>
            <person name="Polak P."/>
            <person name="Xiong Z."/>
            <person name="Kiezun A."/>
            <person name="Zhu Y."/>
            <person name="Chen Y."/>
            <person name="Kryukov G.V."/>
            <person name="Zhang Q."/>
            <person name="Peshkin L."/>
            <person name="Yang L."/>
            <person name="Bronson R.T."/>
            <person name="Buffenstein R."/>
            <person name="Wang B."/>
            <person name="Han C."/>
            <person name="Li Q."/>
            <person name="Chen L."/>
            <person name="Zhao W."/>
            <person name="Sunyaev S.R."/>
            <person name="Park T.J."/>
            <person name="Zhang G."/>
            <person name="Wang J."/>
            <person name="Gladyshev V.N."/>
        </authorList>
    </citation>
    <scope>NUCLEOTIDE SEQUENCE [LARGE SCALE GENOMIC DNA]</scope>
</reference>
<feature type="region of interest" description="Disordered" evidence="5">
    <location>
        <begin position="52"/>
        <end position="80"/>
    </location>
</feature>
<dbReference type="InterPro" id="IPR011013">
    <property type="entry name" value="Gal_mutarotase_sf_dom"/>
</dbReference>
<feature type="transmembrane region" description="Helical" evidence="6">
    <location>
        <begin position="12"/>
        <end position="32"/>
    </location>
</feature>
<dbReference type="STRING" id="10181.G5AKP0"/>
<keyword evidence="6" id="KW-1133">Transmembrane helix</keyword>
<organism evidence="8 9">
    <name type="scientific">Heterocephalus glaber</name>
    <name type="common">Naked mole rat</name>
    <dbReference type="NCBI Taxonomy" id="10181"/>
    <lineage>
        <taxon>Eukaryota</taxon>
        <taxon>Metazoa</taxon>
        <taxon>Chordata</taxon>
        <taxon>Craniata</taxon>
        <taxon>Vertebrata</taxon>
        <taxon>Euteleostomi</taxon>
        <taxon>Mammalia</taxon>
        <taxon>Eutheria</taxon>
        <taxon>Euarchontoglires</taxon>
        <taxon>Glires</taxon>
        <taxon>Rodentia</taxon>
        <taxon>Hystricomorpha</taxon>
        <taxon>Bathyergidae</taxon>
        <taxon>Heterocephalus</taxon>
    </lineage>
</organism>
<dbReference type="InterPro" id="IPR000519">
    <property type="entry name" value="P_trefoil_dom"/>
</dbReference>
<evidence type="ECO:0000313" key="9">
    <source>
        <dbReference type="Proteomes" id="UP000006813"/>
    </source>
</evidence>
<dbReference type="SUPFAM" id="SSF74650">
    <property type="entry name" value="Galactose mutarotase-like"/>
    <property type="match status" value="1"/>
</dbReference>
<dbReference type="Gene3D" id="2.60.40.1760">
    <property type="entry name" value="glycosyl hydrolase (family 31)"/>
    <property type="match status" value="1"/>
</dbReference>
<dbReference type="PANTHER" id="PTHR13826:SF14">
    <property type="entry name" value="TREFOIL FACTOR 2"/>
    <property type="match status" value="1"/>
</dbReference>
<dbReference type="EMBL" id="JH165662">
    <property type="protein sequence ID" value="EHA97600.1"/>
    <property type="molecule type" value="Genomic_DNA"/>
</dbReference>
<accession>G5AKP0</accession>
<protein>
    <submittedName>
        <fullName evidence="8">Lysosomal alpha-glucosidase</fullName>
    </submittedName>
</protein>
<evidence type="ECO:0000313" key="8">
    <source>
        <dbReference type="EMBL" id="EHA97600.1"/>
    </source>
</evidence>
<evidence type="ECO:0000256" key="1">
    <source>
        <dbReference type="ARBA" id="ARBA00004613"/>
    </source>
</evidence>
<dbReference type="SMART" id="SM00018">
    <property type="entry name" value="PD"/>
    <property type="match status" value="1"/>
</dbReference>
<dbReference type="AlphaFoldDB" id="G5AKP0"/>
<dbReference type="Pfam" id="PF00088">
    <property type="entry name" value="Trefoil"/>
    <property type="match status" value="1"/>
</dbReference>
<dbReference type="CDD" id="cd00111">
    <property type="entry name" value="Trefoil"/>
    <property type="match status" value="1"/>
</dbReference>
<evidence type="ECO:0000256" key="6">
    <source>
        <dbReference type="SAM" id="Phobius"/>
    </source>
</evidence>
<dbReference type="Gene3D" id="4.10.110.10">
    <property type="entry name" value="Spasmolytic Protein, domain 1"/>
    <property type="match status" value="1"/>
</dbReference>
<dbReference type="InterPro" id="IPR044913">
    <property type="entry name" value="P_trefoil_dom_sf"/>
</dbReference>
<dbReference type="InterPro" id="IPR017957">
    <property type="entry name" value="P_trefoil_CS"/>
</dbReference>
<comment type="caution">
    <text evidence="4">Lacks conserved residue(s) required for the propagation of feature annotation.</text>
</comment>
<dbReference type="InterPro" id="IPR017994">
    <property type="entry name" value="P_trefoil_chordata"/>
</dbReference>
<evidence type="ECO:0000256" key="3">
    <source>
        <dbReference type="ARBA" id="ARBA00023157"/>
    </source>
</evidence>
<dbReference type="Proteomes" id="UP000006813">
    <property type="component" value="Unassembled WGS sequence"/>
</dbReference>
<proteinExistence type="predicted"/>
<gene>
    <name evidence="8" type="ORF">GW7_12723</name>
</gene>
<dbReference type="GO" id="GO:0003824">
    <property type="term" value="F:catalytic activity"/>
    <property type="evidence" value="ECO:0007669"/>
    <property type="project" value="InterPro"/>
</dbReference>
<dbReference type="PROSITE" id="PS51448">
    <property type="entry name" value="P_TREFOIL_2"/>
    <property type="match status" value="1"/>
</dbReference>
<feature type="domain" description="P-type" evidence="7">
    <location>
        <begin position="80"/>
        <end position="131"/>
    </location>
</feature>
<comment type="subcellular location">
    <subcellularLocation>
        <location evidence="1">Secreted</location>
    </subcellularLocation>
</comment>
<dbReference type="InParanoid" id="G5AKP0"/>
<dbReference type="GO" id="GO:0005615">
    <property type="term" value="C:extracellular space"/>
    <property type="evidence" value="ECO:0007669"/>
    <property type="project" value="TreeGrafter"/>
</dbReference>
<evidence type="ECO:0000256" key="4">
    <source>
        <dbReference type="PROSITE-ProRule" id="PRU00779"/>
    </source>
</evidence>
<dbReference type="PANTHER" id="PTHR13826">
    <property type="entry name" value="INTESTINAL TREFOIL FACTOR-RELATED"/>
    <property type="match status" value="1"/>
</dbReference>
<keyword evidence="2" id="KW-0964">Secreted</keyword>
<evidence type="ECO:0000256" key="5">
    <source>
        <dbReference type="SAM" id="MobiDB-lite"/>
    </source>
</evidence>
<dbReference type="GO" id="GO:0030246">
    <property type="term" value="F:carbohydrate binding"/>
    <property type="evidence" value="ECO:0007669"/>
    <property type="project" value="InterPro"/>
</dbReference>
<dbReference type="PROSITE" id="PS00025">
    <property type="entry name" value="P_TREFOIL_1"/>
    <property type="match status" value="1"/>
</dbReference>
<keyword evidence="6" id="KW-0812">Transmembrane</keyword>